<evidence type="ECO:0000313" key="2">
    <source>
        <dbReference type="EMBL" id="MCW1921140.1"/>
    </source>
</evidence>
<dbReference type="PANTHER" id="PTHR33321">
    <property type="match status" value="1"/>
</dbReference>
<name>A0ABT3GCW0_9BACT</name>
<dbReference type="Pfam" id="PF04450">
    <property type="entry name" value="BSP"/>
    <property type="match status" value="1"/>
</dbReference>
<accession>A0ABT3GCW0</accession>
<evidence type="ECO:0000256" key="1">
    <source>
        <dbReference type="SAM" id="SignalP"/>
    </source>
</evidence>
<keyword evidence="3" id="KW-1185">Reference proteome</keyword>
<dbReference type="EMBL" id="JAPDDT010000001">
    <property type="protein sequence ID" value="MCW1921140.1"/>
    <property type="molecule type" value="Genomic_DNA"/>
</dbReference>
<dbReference type="RefSeq" id="WP_264485249.1">
    <property type="nucleotide sequence ID" value="NZ_JAPDDT010000001.1"/>
</dbReference>
<gene>
    <name evidence="2" type="ORF">OKA05_01155</name>
</gene>
<evidence type="ECO:0000313" key="3">
    <source>
        <dbReference type="Proteomes" id="UP001320876"/>
    </source>
</evidence>
<reference evidence="2 3" key="1">
    <citation type="submission" date="2022-10" db="EMBL/GenBank/DDBJ databases">
        <title>Luteolibacter arcticus strain CCTCC AB 2014275, whole genome shotgun sequencing project.</title>
        <authorList>
            <person name="Zhao G."/>
            <person name="Shen L."/>
        </authorList>
    </citation>
    <scope>NUCLEOTIDE SEQUENCE [LARGE SCALE GENOMIC DNA]</scope>
    <source>
        <strain evidence="2 3">CCTCC AB 2014275</strain>
    </source>
</reference>
<sequence>MKPTILACAALIAASPTLLAAAEVTKGFGPSDAGFKLDPVLPPALDDAAAKATFSLIDGEKDGNSPALAVLGDGKVPAGEDQPSANFFFAGDGGRIGLDLGSLISVKGVATYSWHREGRGPQVYKLYAADGTAKDFNATPKRGTDPKTCGWELVAEVDTRPKTGDGGGQHAAQVANKNGKPLGEFRHLLFDISKTSDNGFTNTFFSEIDVLNAKQSEVQRIKPLEKIVKQFKSKDGKFRYTIDSTKAPALTEWSEKELLPVIEEWYPKLVAMLPSDGYRAPDQVTFEYRDDMGGTPAYAAGNRIALSAPWYTGQLKNEKNETKGCAVHEMGHVVQNYWRARMTNRQPKDTPGWITEGICDYIRWFLFEPESKGAHVRDVRQAKYDASYRTTANFLDWVIKEKDKDLLQKLNAAAREGKYEEKLWKDWTGKTVQELGDEWKKAVEDGKR</sequence>
<feature type="chain" id="PRO_5047057121" evidence="1">
    <location>
        <begin position="21"/>
        <end position="448"/>
    </location>
</feature>
<comment type="caution">
    <text evidence="2">The sequence shown here is derived from an EMBL/GenBank/DDBJ whole genome shotgun (WGS) entry which is preliminary data.</text>
</comment>
<keyword evidence="1" id="KW-0732">Signal</keyword>
<dbReference type="PANTHER" id="PTHR33321:SF12">
    <property type="entry name" value="PLANT BASIC SECRETORY PROTEIN (BSP) FAMILY PROTEIN"/>
    <property type="match status" value="1"/>
</dbReference>
<dbReference type="Proteomes" id="UP001320876">
    <property type="component" value="Unassembled WGS sequence"/>
</dbReference>
<dbReference type="InterPro" id="IPR007541">
    <property type="entry name" value="Uncharacterised_BSP"/>
</dbReference>
<proteinExistence type="predicted"/>
<organism evidence="2 3">
    <name type="scientific">Luteolibacter arcticus</name>
    <dbReference type="NCBI Taxonomy" id="1581411"/>
    <lineage>
        <taxon>Bacteria</taxon>
        <taxon>Pseudomonadati</taxon>
        <taxon>Verrucomicrobiota</taxon>
        <taxon>Verrucomicrobiia</taxon>
        <taxon>Verrucomicrobiales</taxon>
        <taxon>Verrucomicrobiaceae</taxon>
        <taxon>Luteolibacter</taxon>
    </lineage>
</organism>
<protein>
    <submittedName>
        <fullName evidence="2">Basic secretory family protein</fullName>
    </submittedName>
</protein>
<feature type="signal peptide" evidence="1">
    <location>
        <begin position="1"/>
        <end position="20"/>
    </location>
</feature>